<dbReference type="PROSITE" id="PS50011">
    <property type="entry name" value="PROTEIN_KINASE_DOM"/>
    <property type="match status" value="1"/>
</dbReference>
<dbReference type="FunFam" id="3.80.10.10:FF:000095">
    <property type="entry name" value="LRR receptor-like serine/threonine-protein kinase GSO1"/>
    <property type="match status" value="1"/>
</dbReference>
<keyword evidence="12" id="KW-0677">Repeat</keyword>
<keyword evidence="16 27" id="KW-1133">Transmembrane helix</keyword>
<accession>A0ABC9AM68</accession>
<keyword evidence="10 27" id="KW-0812">Transmembrane</keyword>
<dbReference type="Pfam" id="PF13855">
    <property type="entry name" value="LRR_8"/>
    <property type="match status" value="3"/>
</dbReference>
<evidence type="ECO:0000256" key="5">
    <source>
        <dbReference type="ARBA" id="ARBA00022475"/>
    </source>
</evidence>
<dbReference type="Proteomes" id="UP001497457">
    <property type="component" value="Chromosome 21rd"/>
</dbReference>
<proteinExistence type="inferred from homology"/>
<evidence type="ECO:0000256" key="7">
    <source>
        <dbReference type="ARBA" id="ARBA00022553"/>
    </source>
</evidence>
<evidence type="ECO:0000313" key="30">
    <source>
        <dbReference type="Proteomes" id="UP001497457"/>
    </source>
</evidence>
<evidence type="ECO:0000256" key="13">
    <source>
        <dbReference type="ARBA" id="ARBA00022741"/>
    </source>
</evidence>
<dbReference type="Pfam" id="PF08263">
    <property type="entry name" value="LRRNT_2"/>
    <property type="match status" value="1"/>
</dbReference>
<keyword evidence="14" id="KW-0418">Kinase</keyword>
<evidence type="ECO:0000256" key="11">
    <source>
        <dbReference type="ARBA" id="ARBA00022729"/>
    </source>
</evidence>
<keyword evidence="18" id="KW-0675">Receptor</keyword>
<evidence type="ECO:0000256" key="9">
    <source>
        <dbReference type="ARBA" id="ARBA00022679"/>
    </source>
</evidence>
<dbReference type="SUPFAM" id="SSF56112">
    <property type="entry name" value="Protein kinase-like (PK-like)"/>
    <property type="match status" value="1"/>
</dbReference>
<keyword evidence="11" id="KW-0732">Signal</keyword>
<evidence type="ECO:0000256" key="26">
    <source>
        <dbReference type="SAM" id="MobiDB-lite"/>
    </source>
</evidence>
<evidence type="ECO:0000256" key="2">
    <source>
        <dbReference type="ARBA" id="ARBA00004389"/>
    </source>
</evidence>
<comment type="function">
    <text evidence="23">The processed protein kinase Xa21 chain released by protein cleavage after X.oryzae pv. oryzae protein Ax21 detection translocates into the nucleus where it can bind and regulate WRKY62, a transcription factor. Confers resistance to the bacterial pathogen X.oryzae pv. oryzae (Xoo).</text>
</comment>
<evidence type="ECO:0000256" key="6">
    <source>
        <dbReference type="ARBA" id="ARBA00022527"/>
    </source>
</evidence>
<reference evidence="30" key="1">
    <citation type="submission" date="2024-06" db="EMBL/GenBank/DDBJ databases">
        <authorList>
            <person name="Ryan C."/>
        </authorList>
    </citation>
    <scope>NUCLEOTIDE SEQUENCE [LARGE SCALE GENOMIC DNA]</scope>
</reference>
<dbReference type="GO" id="GO:0005524">
    <property type="term" value="F:ATP binding"/>
    <property type="evidence" value="ECO:0007669"/>
    <property type="project" value="UniProtKB-UniRule"/>
</dbReference>
<dbReference type="AlphaFoldDB" id="A0ABC9AM68"/>
<dbReference type="EMBL" id="OZ075131">
    <property type="protein sequence ID" value="CAL4982227.1"/>
    <property type="molecule type" value="Genomic_DNA"/>
</dbReference>
<evidence type="ECO:0000256" key="19">
    <source>
        <dbReference type="ARBA" id="ARBA00023180"/>
    </source>
</evidence>
<evidence type="ECO:0000256" key="12">
    <source>
        <dbReference type="ARBA" id="ARBA00022737"/>
    </source>
</evidence>
<dbReference type="FunFam" id="1.10.510.10:FF:000358">
    <property type="entry name" value="Putative leucine-rich repeat receptor-like serine/threonine-protein kinase"/>
    <property type="match status" value="1"/>
</dbReference>
<dbReference type="InterPro" id="IPR011009">
    <property type="entry name" value="Kinase-like_dom_sf"/>
</dbReference>
<dbReference type="GO" id="GO:0005886">
    <property type="term" value="C:plasma membrane"/>
    <property type="evidence" value="ECO:0007669"/>
    <property type="project" value="UniProtKB-SubCell"/>
</dbReference>
<dbReference type="PROSITE" id="PS00108">
    <property type="entry name" value="PROTEIN_KINASE_ST"/>
    <property type="match status" value="1"/>
</dbReference>
<dbReference type="PROSITE" id="PS00107">
    <property type="entry name" value="PROTEIN_KINASE_ATP"/>
    <property type="match status" value="1"/>
</dbReference>
<dbReference type="GO" id="GO:0004674">
    <property type="term" value="F:protein serine/threonine kinase activity"/>
    <property type="evidence" value="ECO:0007669"/>
    <property type="project" value="UniProtKB-KW"/>
</dbReference>
<feature type="compositionally biased region" description="Low complexity" evidence="26">
    <location>
        <begin position="25"/>
        <end position="52"/>
    </location>
</feature>
<dbReference type="InterPro" id="IPR013210">
    <property type="entry name" value="LRR_N_plant-typ"/>
</dbReference>
<comment type="catalytic activity">
    <reaction evidence="20">
        <text>L-threonyl-[protein] + ATP = O-phospho-L-threonyl-[protein] + ADP + H(+)</text>
        <dbReference type="Rhea" id="RHEA:46608"/>
        <dbReference type="Rhea" id="RHEA-COMP:11060"/>
        <dbReference type="Rhea" id="RHEA-COMP:11605"/>
        <dbReference type="ChEBI" id="CHEBI:15378"/>
        <dbReference type="ChEBI" id="CHEBI:30013"/>
        <dbReference type="ChEBI" id="CHEBI:30616"/>
        <dbReference type="ChEBI" id="CHEBI:61977"/>
        <dbReference type="ChEBI" id="CHEBI:456216"/>
        <dbReference type="EC" id="2.7.11.1"/>
    </reaction>
</comment>
<dbReference type="PANTHER" id="PTHR48053">
    <property type="entry name" value="LEUCINE RICH REPEAT FAMILY PROTEIN, EXPRESSED"/>
    <property type="match status" value="1"/>
</dbReference>
<evidence type="ECO:0000259" key="28">
    <source>
        <dbReference type="PROSITE" id="PS50011"/>
    </source>
</evidence>
<gene>
    <name evidence="29" type="ORF">URODEC1_LOCUS56515</name>
</gene>
<evidence type="ECO:0000256" key="4">
    <source>
        <dbReference type="ARBA" id="ARBA00012513"/>
    </source>
</evidence>
<keyword evidence="7" id="KW-0597">Phosphoprotein</keyword>
<evidence type="ECO:0000256" key="15">
    <source>
        <dbReference type="ARBA" id="ARBA00022840"/>
    </source>
</evidence>
<keyword evidence="30" id="KW-1185">Reference proteome</keyword>
<comment type="catalytic activity">
    <reaction evidence="21">
        <text>L-seryl-[protein] + ATP = O-phospho-L-seryl-[protein] + ADP + H(+)</text>
        <dbReference type="Rhea" id="RHEA:17989"/>
        <dbReference type="Rhea" id="RHEA-COMP:9863"/>
        <dbReference type="Rhea" id="RHEA-COMP:11604"/>
        <dbReference type="ChEBI" id="CHEBI:15378"/>
        <dbReference type="ChEBI" id="CHEBI:29999"/>
        <dbReference type="ChEBI" id="CHEBI:30616"/>
        <dbReference type="ChEBI" id="CHEBI:83421"/>
        <dbReference type="ChEBI" id="CHEBI:456216"/>
        <dbReference type="EC" id="2.7.11.1"/>
    </reaction>
</comment>
<dbReference type="FunFam" id="3.80.10.10:FF:000275">
    <property type="entry name" value="Leucine-rich repeat receptor-like protein kinase"/>
    <property type="match status" value="1"/>
</dbReference>
<dbReference type="Pfam" id="PF00560">
    <property type="entry name" value="LRR_1"/>
    <property type="match status" value="7"/>
</dbReference>
<evidence type="ECO:0000256" key="8">
    <source>
        <dbReference type="ARBA" id="ARBA00022614"/>
    </source>
</evidence>
<dbReference type="GO" id="GO:0005789">
    <property type="term" value="C:endoplasmic reticulum membrane"/>
    <property type="evidence" value="ECO:0007669"/>
    <property type="project" value="UniProtKB-SubCell"/>
</dbReference>
<evidence type="ECO:0000256" key="10">
    <source>
        <dbReference type="ARBA" id="ARBA00022692"/>
    </source>
</evidence>
<dbReference type="EC" id="2.7.11.1" evidence="4"/>
<dbReference type="SMART" id="SM00220">
    <property type="entry name" value="S_TKc"/>
    <property type="match status" value="1"/>
</dbReference>
<sequence>MSRLSPAPVVSNPTRRRRAPPSSLPSPSSSAGSSSPASSPAPPSYSVSGGLRRQIRRHRPPPHYPAPLGRYRGTPPPPPPNRGSSAARLRRRGAPPPCLVLSLFILVCSSALAITNRNETEIDRHALLCVKSLLSDPDHALSSWTNTSLYFCNWHGVRCSVQSAHRATGLDLSSKGLTGSIAPCIGNLTSLRSLILSNNSFHDSIPPELGLLTELSYLNLSMNSLSGVIPSELSSCTQLQVLGLWNNSLQGEIPPSLSQCKNIQEINLSNNKLQGSIPAAFGMNLKLEILILAGNSLSGDIPPSLGGSSLIHVDLGSNSLTGGIPEYLVNGSIQVLRLKSNRLTGNLPEALFNSSSLTTISLQGNFLIGSVPQNTAISPPLIYLNLRENKLSGPIPHSLGNLSSLVYLNLGMNNLVWTIPESLSRILTLQKIRLNNNNLSGHVPLSLFNMSSMIFLSLGNNIMNGRIPSNIAYTLPKIESLILTSNRFEGTIPTSLQNASHLEDLYIAENMVTGFIPFFGSLSNLVNLDVGGNMLQAGDWAFLSSLSNCTELKTLMLDSNNLHGNFPASIGNLPNSLERLWLKDSQISGPIPSEIGNLKNLTEFLMGYNILSGIIPPTVAHLHNMVVLGIAHNKLSGQIPDTIGRLSHLNTLYLEENNLSGSIPVSIGHCRQLQILNLSHNSLVGSIPSDLLQISSLSIYLDLSYNYLSGQIPEEVGNLININTLRMSNNQLSSNIPSTLGQCVLLEFLEIQGNYLEGNIPQTFINLVGLHEMDLSRNNLSGAIPGFLASFSNLHILNLSFNNFEGVVPMGGIFSNGRAVSLQGNGRMCASTVPASGLPLCTEWVHMKRKNYFIPKIVLPICFFGVVVTLSCFVIILKRKKEQPSVLELKEYDQGMKRITFQDIKTGTNEFSSDNLIGSGSFGTVYKCCLELEDNIVAIKIFNLDKFGANESFIAECETLRNIKHRNLVDVKTLCSSLDLTGKEFKALVFKYMPNGNLDMWLHQEVHESARRMNLSLGQRISIALDVAFALDYLHNQCACPLIHCDLKPSNVLLDFDMTACVGDFGLARFLSTTANESHTCSESLSFLRGSFGYIPPEYATNVKISTKGDVYSFGVLLLEMITGTRPTDEMLNISGTTLHEYVNNKFPSNTHEILDPVLQDETSKAAEVMENCIIPLVRVGLSCSLTSPKSRWEMGKVCTQMLVIKDAFSSIHSSSSISIH</sequence>
<keyword evidence="13 25" id="KW-0547">Nucleotide-binding</keyword>
<evidence type="ECO:0000256" key="16">
    <source>
        <dbReference type="ARBA" id="ARBA00022989"/>
    </source>
</evidence>
<dbReference type="InterPro" id="IPR008271">
    <property type="entry name" value="Ser/Thr_kinase_AS"/>
</dbReference>
<evidence type="ECO:0000256" key="22">
    <source>
        <dbReference type="ARBA" id="ARBA00054320"/>
    </source>
</evidence>
<dbReference type="InterPro" id="IPR001611">
    <property type="entry name" value="Leu-rich_rpt"/>
</dbReference>
<dbReference type="SMART" id="SM00369">
    <property type="entry name" value="LRR_TYP"/>
    <property type="match status" value="9"/>
</dbReference>
<feature type="region of interest" description="Disordered" evidence="26">
    <location>
        <begin position="1"/>
        <end position="91"/>
    </location>
</feature>
<dbReference type="InterPro" id="IPR017441">
    <property type="entry name" value="Protein_kinase_ATP_BS"/>
</dbReference>
<reference evidence="29 30" key="2">
    <citation type="submission" date="2024-10" db="EMBL/GenBank/DDBJ databases">
        <authorList>
            <person name="Ryan C."/>
        </authorList>
    </citation>
    <scope>NUCLEOTIDE SEQUENCE [LARGE SCALE GENOMIC DNA]</scope>
</reference>
<dbReference type="InterPro" id="IPR000719">
    <property type="entry name" value="Prot_kinase_dom"/>
</dbReference>
<feature type="binding site" evidence="25">
    <location>
        <position position="940"/>
    </location>
    <ligand>
        <name>ATP</name>
        <dbReference type="ChEBI" id="CHEBI:30616"/>
    </ligand>
</feature>
<dbReference type="InterPro" id="IPR003591">
    <property type="entry name" value="Leu-rich_rpt_typical-subtyp"/>
</dbReference>
<evidence type="ECO:0000256" key="23">
    <source>
        <dbReference type="ARBA" id="ARBA00056628"/>
    </source>
</evidence>
<evidence type="ECO:0000256" key="3">
    <source>
        <dbReference type="ARBA" id="ARBA00008684"/>
    </source>
</evidence>
<protein>
    <recommendedName>
        <fullName evidence="24">Receptor kinase-like protein Xa21</fullName>
        <ecNumber evidence="4">2.7.11.1</ecNumber>
    </recommendedName>
</protein>
<keyword evidence="6" id="KW-0723">Serine/threonine-protein kinase</keyword>
<dbReference type="PANTHER" id="PTHR48053:SF102">
    <property type="entry name" value="PROTEIN KINASE DOMAIN-CONTAINING PROTEIN"/>
    <property type="match status" value="1"/>
</dbReference>
<keyword evidence="19" id="KW-0325">Glycoprotein</keyword>
<dbReference type="Gene3D" id="3.30.200.20">
    <property type="entry name" value="Phosphorylase Kinase, domain 1"/>
    <property type="match status" value="1"/>
</dbReference>
<keyword evidence="15 25" id="KW-0067">ATP-binding</keyword>
<dbReference type="SUPFAM" id="SSF52058">
    <property type="entry name" value="L domain-like"/>
    <property type="match status" value="3"/>
</dbReference>
<keyword evidence="9" id="KW-0808">Transferase</keyword>
<evidence type="ECO:0000256" key="21">
    <source>
        <dbReference type="ARBA" id="ARBA00048679"/>
    </source>
</evidence>
<keyword evidence="17 27" id="KW-0472">Membrane</keyword>
<dbReference type="InterPro" id="IPR032675">
    <property type="entry name" value="LRR_dom_sf"/>
</dbReference>
<feature type="domain" description="Protein kinase" evidence="28">
    <location>
        <begin position="911"/>
        <end position="1178"/>
    </location>
</feature>
<dbReference type="FunFam" id="3.30.200.20:FF:000432">
    <property type="entry name" value="LRR receptor-like serine/threonine-protein kinase EFR"/>
    <property type="match status" value="1"/>
</dbReference>
<comment type="function">
    <text evidence="22">Receptor kinase that detects X.oryzae pv. oryzae protein Ax21 to promote innate immunity. Following X.oryzae pv. oryzae protein Ax21 detection, undergoes cleavage, releasing the processed protein kinase Xa21 chain.</text>
</comment>
<name>A0ABC9AM68_9POAL</name>
<evidence type="ECO:0000313" key="29">
    <source>
        <dbReference type="EMBL" id="CAL4982227.1"/>
    </source>
</evidence>
<dbReference type="FunFam" id="3.80.10.10:FF:000288">
    <property type="entry name" value="LRR receptor-like serine/threonine-protein kinase EFR"/>
    <property type="match status" value="1"/>
</dbReference>
<organism evidence="29 30">
    <name type="scientific">Urochloa decumbens</name>
    <dbReference type="NCBI Taxonomy" id="240449"/>
    <lineage>
        <taxon>Eukaryota</taxon>
        <taxon>Viridiplantae</taxon>
        <taxon>Streptophyta</taxon>
        <taxon>Embryophyta</taxon>
        <taxon>Tracheophyta</taxon>
        <taxon>Spermatophyta</taxon>
        <taxon>Magnoliopsida</taxon>
        <taxon>Liliopsida</taxon>
        <taxon>Poales</taxon>
        <taxon>Poaceae</taxon>
        <taxon>PACMAD clade</taxon>
        <taxon>Panicoideae</taxon>
        <taxon>Panicodae</taxon>
        <taxon>Paniceae</taxon>
        <taxon>Melinidinae</taxon>
        <taxon>Urochloa</taxon>
    </lineage>
</organism>
<evidence type="ECO:0000256" key="20">
    <source>
        <dbReference type="ARBA" id="ARBA00047899"/>
    </source>
</evidence>
<dbReference type="Gene3D" id="1.10.510.10">
    <property type="entry name" value="Transferase(Phosphotransferase) domain 1"/>
    <property type="match status" value="1"/>
</dbReference>
<evidence type="ECO:0000256" key="24">
    <source>
        <dbReference type="ARBA" id="ARBA00072040"/>
    </source>
</evidence>
<evidence type="ECO:0000256" key="18">
    <source>
        <dbReference type="ARBA" id="ARBA00023170"/>
    </source>
</evidence>
<keyword evidence="5" id="KW-1003">Cell membrane</keyword>
<dbReference type="Gene3D" id="3.80.10.10">
    <property type="entry name" value="Ribonuclease Inhibitor"/>
    <property type="match status" value="4"/>
</dbReference>
<comment type="subcellular location">
    <subcellularLocation>
        <location evidence="1">Cell membrane</location>
        <topology evidence="1">Single-pass type I membrane protein</topology>
    </subcellularLocation>
    <subcellularLocation>
        <location evidence="2">Endoplasmic reticulum membrane</location>
        <topology evidence="2">Single-pass membrane protein</topology>
    </subcellularLocation>
</comment>
<feature type="transmembrane region" description="Helical" evidence="27">
    <location>
        <begin position="857"/>
        <end position="877"/>
    </location>
</feature>
<dbReference type="Pfam" id="PF00069">
    <property type="entry name" value="Pkinase"/>
    <property type="match status" value="1"/>
</dbReference>
<evidence type="ECO:0000256" key="1">
    <source>
        <dbReference type="ARBA" id="ARBA00004251"/>
    </source>
</evidence>
<keyword evidence="8" id="KW-0433">Leucine-rich repeat</keyword>
<evidence type="ECO:0000256" key="25">
    <source>
        <dbReference type="PROSITE-ProRule" id="PRU10141"/>
    </source>
</evidence>
<evidence type="ECO:0000256" key="14">
    <source>
        <dbReference type="ARBA" id="ARBA00022777"/>
    </source>
</evidence>
<evidence type="ECO:0000256" key="17">
    <source>
        <dbReference type="ARBA" id="ARBA00023136"/>
    </source>
</evidence>
<evidence type="ECO:0000256" key="27">
    <source>
        <dbReference type="SAM" id="Phobius"/>
    </source>
</evidence>
<comment type="similarity">
    <text evidence="3">Belongs to the protein kinase superfamily. Ser/Thr protein kinase family.</text>
</comment>
<dbReference type="InterPro" id="IPR051716">
    <property type="entry name" value="Plant_RL_S/T_kinase"/>
</dbReference>